<dbReference type="EMBL" id="BRYB01002630">
    <property type="protein sequence ID" value="GMI22914.1"/>
    <property type="molecule type" value="Genomic_DNA"/>
</dbReference>
<evidence type="ECO:0000256" key="1">
    <source>
        <dbReference type="PROSITE-ProRule" id="PRU00259"/>
    </source>
</evidence>
<dbReference type="InterPro" id="IPR016024">
    <property type="entry name" value="ARM-type_fold"/>
</dbReference>
<feature type="repeat" description="ARM" evidence="1">
    <location>
        <begin position="186"/>
        <end position="230"/>
    </location>
</feature>
<dbReference type="Proteomes" id="UP001165060">
    <property type="component" value="Unassembled WGS sequence"/>
</dbReference>
<feature type="repeat" description="ARM" evidence="1">
    <location>
        <begin position="229"/>
        <end position="272"/>
    </location>
</feature>
<keyword evidence="3" id="KW-1185">Reference proteome</keyword>
<comment type="caution">
    <text evidence="2">The sequence shown here is derived from an EMBL/GenBank/DDBJ whole genome shotgun (WGS) entry which is preliminary data.</text>
</comment>
<proteinExistence type="predicted"/>
<gene>
    <name evidence="2" type="ORF">TeGR_g9288</name>
</gene>
<accession>A0ABQ6MAV7</accession>
<dbReference type="PANTHER" id="PTHR23312">
    <property type="entry name" value="ARMC5 ARMADILLO REPEAT-CONTAINING -RELATED"/>
    <property type="match status" value="1"/>
</dbReference>
<dbReference type="InterPro" id="IPR000225">
    <property type="entry name" value="Armadillo"/>
</dbReference>
<name>A0ABQ6MAV7_9STRA</name>
<organism evidence="2 3">
    <name type="scientific">Tetraparma gracilis</name>
    <dbReference type="NCBI Taxonomy" id="2962635"/>
    <lineage>
        <taxon>Eukaryota</taxon>
        <taxon>Sar</taxon>
        <taxon>Stramenopiles</taxon>
        <taxon>Ochrophyta</taxon>
        <taxon>Bolidophyceae</taxon>
        <taxon>Parmales</taxon>
        <taxon>Triparmaceae</taxon>
        <taxon>Tetraparma</taxon>
    </lineage>
</organism>
<sequence length="501" mass="51954">MKYLAYDATTALQIAEEGGVAAVLASIDANAQLPPESVANGLGMIEAIMNNKQAFAAVVDQDLVDKVMSILQKYLRDPTIALSCVRVLEKVAKTEEGLAMIHASAGVANLLAALAAAADQEVHGEEDADLVMRATKVLGRVARTGDIIREIKAAAGVDIYLRVLEAFPDERIQRLGGKFLTRITGDSIEELIAILREKGVSQAQMERTLALLASLAIEGKSMEDIVNSGGVAALVDLLESAVSARALESACKAIARIAGNARNVQALVDAGAVAQLVLALGHPQATSESRAQAIDALAKIAQAAQHMDAVVAEGAIEAVVAALKGDPTNAGLAAAALRFFAALQNNNFDMERIAAADGAIPAVVAAMAASPSNQGVQEAGTSVLVGFSNAAGAERNVAAIVEAGAVPIAISNVQDYAENVALLKSSMVLLTHMLLVKEGEVAVREGGGIDAIVGSVMMHPDDDEVRKAAMELVELLSSDALVKQMVEGLKKFVDGEMSQSE</sequence>
<dbReference type="SMART" id="SM00185">
    <property type="entry name" value="ARM"/>
    <property type="match status" value="5"/>
</dbReference>
<protein>
    <submittedName>
        <fullName evidence="2">Uncharacterized protein</fullName>
    </submittedName>
</protein>
<evidence type="ECO:0000313" key="2">
    <source>
        <dbReference type="EMBL" id="GMI22914.1"/>
    </source>
</evidence>
<dbReference type="SUPFAM" id="SSF48371">
    <property type="entry name" value="ARM repeat"/>
    <property type="match status" value="1"/>
</dbReference>
<dbReference type="Gene3D" id="1.25.10.10">
    <property type="entry name" value="Leucine-rich Repeat Variant"/>
    <property type="match status" value="3"/>
</dbReference>
<reference evidence="2 3" key="1">
    <citation type="journal article" date="2023" name="Commun. Biol.">
        <title>Genome analysis of Parmales, the sister group of diatoms, reveals the evolutionary specialization of diatoms from phago-mixotrophs to photoautotrophs.</title>
        <authorList>
            <person name="Ban H."/>
            <person name="Sato S."/>
            <person name="Yoshikawa S."/>
            <person name="Yamada K."/>
            <person name="Nakamura Y."/>
            <person name="Ichinomiya M."/>
            <person name="Sato N."/>
            <person name="Blanc-Mathieu R."/>
            <person name="Endo H."/>
            <person name="Kuwata A."/>
            <person name="Ogata H."/>
        </authorList>
    </citation>
    <scope>NUCLEOTIDE SEQUENCE [LARGE SCALE GENOMIC DNA]</scope>
</reference>
<dbReference type="InterPro" id="IPR011989">
    <property type="entry name" value="ARM-like"/>
</dbReference>
<dbReference type="PANTHER" id="PTHR23312:SF8">
    <property type="entry name" value="ARMADILLO REPEAT-CONTAINING PROTEIN 5"/>
    <property type="match status" value="1"/>
</dbReference>
<evidence type="ECO:0000313" key="3">
    <source>
        <dbReference type="Proteomes" id="UP001165060"/>
    </source>
</evidence>
<dbReference type="PROSITE" id="PS50176">
    <property type="entry name" value="ARM_REPEAT"/>
    <property type="match status" value="2"/>
</dbReference>